<evidence type="ECO:0008006" key="3">
    <source>
        <dbReference type="Google" id="ProtNLM"/>
    </source>
</evidence>
<accession>A0A5C3QHT9</accession>
<dbReference type="EMBL" id="ML178832">
    <property type="protein sequence ID" value="TFK99748.1"/>
    <property type="molecule type" value="Genomic_DNA"/>
</dbReference>
<sequence>MSPKHAEYTPISLLPPEILAKIQVLAIRGDYFATSQYLPYDETGCVPSWSEHVTLTMVCTTWRKVALDHAEYWTSIPFFRLAQCTQFPQMFSRSKAAPFSLKLDYLCQLEPTSERALSTRYICSAATDPLLLVTLLDPSRLQDLHLFGDGNLQTQILKQFPRASTPLLQSIIVCSPANDITHPLPFIAELPAHILAFPRPALRLLSLRLCHVSSLQLELCPNLVDIRLEYAEHVSVHDLLNSLAFVPKLEHLRIYSSLIDANNRDLPEPPRANLMSVRKLDIMDDVIAFTKLYAGIIHPQSTELEFTCDFPSGQPENIYAPLFHLCGISTSNSTRPFHRITIHTSSTGDFALTLELDPTSNHPVDSPKAGRLQFSGWTNDSQWLDDLQVTGAQELDLRIEDPVGDLRPLPWDRFLERQSEVRSLHLTKHDCEDFLNTIGVAAESRASGILLPHLRHLYLRGLYFIIEEAVDNVPSALKALIHYRTGRTALLTIELVKSRRFDGHMLASLAAYAAEQNSLTKVILREDDWDPEK</sequence>
<organism evidence="1 2">
    <name type="scientific">Pterulicium gracile</name>
    <dbReference type="NCBI Taxonomy" id="1884261"/>
    <lineage>
        <taxon>Eukaryota</taxon>
        <taxon>Fungi</taxon>
        <taxon>Dikarya</taxon>
        <taxon>Basidiomycota</taxon>
        <taxon>Agaricomycotina</taxon>
        <taxon>Agaricomycetes</taxon>
        <taxon>Agaricomycetidae</taxon>
        <taxon>Agaricales</taxon>
        <taxon>Pleurotineae</taxon>
        <taxon>Pterulaceae</taxon>
        <taxon>Pterulicium</taxon>
    </lineage>
</organism>
<keyword evidence="2" id="KW-1185">Reference proteome</keyword>
<gene>
    <name evidence="1" type="ORF">BDV98DRAFT_570789</name>
</gene>
<dbReference type="SUPFAM" id="SSF52047">
    <property type="entry name" value="RNI-like"/>
    <property type="match status" value="1"/>
</dbReference>
<evidence type="ECO:0000313" key="2">
    <source>
        <dbReference type="Proteomes" id="UP000305067"/>
    </source>
</evidence>
<dbReference type="Proteomes" id="UP000305067">
    <property type="component" value="Unassembled WGS sequence"/>
</dbReference>
<name>A0A5C3QHT9_9AGAR</name>
<evidence type="ECO:0000313" key="1">
    <source>
        <dbReference type="EMBL" id="TFK99748.1"/>
    </source>
</evidence>
<reference evidence="1 2" key="1">
    <citation type="journal article" date="2019" name="Nat. Ecol. Evol.">
        <title>Megaphylogeny resolves global patterns of mushroom evolution.</title>
        <authorList>
            <person name="Varga T."/>
            <person name="Krizsan K."/>
            <person name="Foldi C."/>
            <person name="Dima B."/>
            <person name="Sanchez-Garcia M."/>
            <person name="Sanchez-Ramirez S."/>
            <person name="Szollosi G.J."/>
            <person name="Szarkandi J.G."/>
            <person name="Papp V."/>
            <person name="Albert L."/>
            <person name="Andreopoulos W."/>
            <person name="Angelini C."/>
            <person name="Antonin V."/>
            <person name="Barry K.W."/>
            <person name="Bougher N.L."/>
            <person name="Buchanan P."/>
            <person name="Buyck B."/>
            <person name="Bense V."/>
            <person name="Catcheside P."/>
            <person name="Chovatia M."/>
            <person name="Cooper J."/>
            <person name="Damon W."/>
            <person name="Desjardin D."/>
            <person name="Finy P."/>
            <person name="Geml J."/>
            <person name="Haridas S."/>
            <person name="Hughes K."/>
            <person name="Justo A."/>
            <person name="Karasinski D."/>
            <person name="Kautmanova I."/>
            <person name="Kiss B."/>
            <person name="Kocsube S."/>
            <person name="Kotiranta H."/>
            <person name="LaButti K.M."/>
            <person name="Lechner B.E."/>
            <person name="Liimatainen K."/>
            <person name="Lipzen A."/>
            <person name="Lukacs Z."/>
            <person name="Mihaltcheva S."/>
            <person name="Morgado L.N."/>
            <person name="Niskanen T."/>
            <person name="Noordeloos M.E."/>
            <person name="Ohm R.A."/>
            <person name="Ortiz-Santana B."/>
            <person name="Ovrebo C."/>
            <person name="Racz N."/>
            <person name="Riley R."/>
            <person name="Savchenko A."/>
            <person name="Shiryaev A."/>
            <person name="Soop K."/>
            <person name="Spirin V."/>
            <person name="Szebenyi C."/>
            <person name="Tomsovsky M."/>
            <person name="Tulloss R.E."/>
            <person name="Uehling J."/>
            <person name="Grigoriev I.V."/>
            <person name="Vagvolgyi C."/>
            <person name="Papp T."/>
            <person name="Martin F.M."/>
            <person name="Miettinen O."/>
            <person name="Hibbett D.S."/>
            <person name="Nagy L.G."/>
        </authorList>
    </citation>
    <scope>NUCLEOTIDE SEQUENCE [LARGE SCALE GENOMIC DNA]</scope>
    <source>
        <strain evidence="1 2">CBS 309.79</strain>
    </source>
</reference>
<protein>
    <recommendedName>
        <fullName evidence="3">F-box domain-containing protein</fullName>
    </recommendedName>
</protein>
<proteinExistence type="predicted"/>
<dbReference type="AlphaFoldDB" id="A0A5C3QHT9"/>
<dbReference type="OrthoDB" id="2884925at2759"/>